<dbReference type="Proteomes" id="UP001605036">
    <property type="component" value="Unassembled WGS sequence"/>
</dbReference>
<evidence type="ECO:0000313" key="1">
    <source>
        <dbReference type="EMBL" id="KAL2633756.1"/>
    </source>
</evidence>
<gene>
    <name evidence="1" type="ORF">R1flu_005235</name>
</gene>
<keyword evidence="2" id="KW-1185">Reference proteome</keyword>
<name>A0ABD1YT42_9MARC</name>
<protein>
    <submittedName>
        <fullName evidence="1">Uncharacterized protein</fullName>
    </submittedName>
</protein>
<reference evidence="1 2" key="1">
    <citation type="submission" date="2024-09" db="EMBL/GenBank/DDBJ databases">
        <title>Chromosome-scale assembly of Riccia fluitans.</title>
        <authorList>
            <person name="Paukszto L."/>
            <person name="Sawicki J."/>
            <person name="Karawczyk K."/>
            <person name="Piernik-Szablinska J."/>
            <person name="Szczecinska M."/>
            <person name="Mazdziarz M."/>
        </authorList>
    </citation>
    <scope>NUCLEOTIDE SEQUENCE [LARGE SCALE GENOMIC DNA]</scope>
    <source>
        <strain evidence="1">Rf_01</strain>
        <tissue evidence="1">Aerial parts of the thallus</tissue>
    </source>
</reference>
<evidence type="ECO:0000313" key="2">
    <source>
        <dbReference type="Proteomes" id="UP001605036"/>
    </source>
</evidence>
<organism evidence="1 2">
    <name type="scientific">Riccia fluitans</name>
    <dbReference type="NCBI Taxonomy" id="41844"/>
    <lineage>
        <taxon>Eukaryota</taxon>
        <taxon>Viridiplantae</taxon>
        <taxon>Streptophyta</taxon>
        <taxon>Embryophyta</taxon>
        <taxon>Marchantiophyta</taxon>
        <taxon>Marchantiopsida</taxon>
        <taxon>Marchantiidae</taxon>
        <taxon>Marchantiales</taxon>
        <taxon>Ricciaceae</taxon>
        <taxon>Riccia</taxon>
    </lineage>
</organism>
<dbReference type="EMBL" id="JBHFFA010000003">
    <property type="protein sequence ID" value="KAL2633756.1"/>
    <property type="molecule type" value="Genomic_DNA"/>
</dbReference>
<sequence>MTILDKFWALQIGIIYFPCSFQPSVLEGYFRSKPRRGARGAKRLVSGFYFLQLVWPADFCMEVPCEVKGVESLASTSFAGLVLILSLVP</sequence>
<comment type="caution">
    <text evidence="1">The sequence shown here is derived from an EMBL/GenBank/DDBJ whole genome shotgun (WGS) entry which is preliminary data.</text>
</comment>
<accession>A0ABD1YT42</accession>
<dbReference type="AlphaFoldDB" id="A0ABD1YT42"/>
<proteinExistence type="predicted"/>